<evidence type="ECO:0000256" key="2">
    <source>
        <dbReference type="SAM" id="SignalP"/>
    </source>
</evidence>
<feature type="region of interest" description="Disordered" evidence="1">
    <location>
        <begin position="24"/>
        <end position="63"/>
    </location>
</feature>
<gene>
    <name evidence="3" type="ORF">SAMN06295960_0744</name>
</gene>
<proteinExistence type="predicted"/>
<keyword evidence="2" id="KW-0732">Signal</keyword>
<evidence type="ECO:0000313" key="4">
    <source>
        <dbReference type="Proteomes" id="UP000193834"/>
    </source>
</evidence>
<dbReference type="Proteomes" id="UP000193834">
    <property type="component" value="Unassembled WGS sequence"/>
</dbReference>
<sequence>MKRILLLIVTMMLLLLAIGCSTDSKETSPTAANTSEQKLEPADSSAPATDETTTDQATTKTAELQTSSLDEVLRYFEEQGIEADNKDKPLFEMIDAIDGVMFYSDLKVVKIYQYDSIEAYEEAKASNSILDQMQQKGIFVLETKDQKIKVLFEQLP</sequence>
<dbReference type="EMBL" id="FXAZ01000001">
    <property type="protein sequence ID" value="SMG17920.1"/>
    <property type="molecule type" value="Genomic_DNA"/>
</dbReference>
<keyword evidence="4" id="KW-1185">Reference proteome</keyword>
<feature type="signal peptide" evidence="2">
    <location>
        <begin position="1"/>
        <end position="22"/>
    </location>
</feature>
<protein>
    <recommendedName>
        <fullName evidence="5">Lipoprotein</fullName>
    </recommendedName>
</protein>
<reference evidence="3 4" key="1">
    <citation type="submission" date="2017-04" db="EMBL/GenBank/DDBJ databases">
        <authorList>
            <person name="Afonso C.L."/>
            <person name="Miller P.J."/>
            <person name="Scott M.A."/>
            <person name="Spackman E."/>
            <person name="Goraichik I."/>
            <person name="Dimitrov K.M."/>
            <person name="Suarez D.L."/>
            <person name="Swayne D.E."/>
        </authorList>
    </citation>
    <scope>NUCLEOTIDE SEQUENCE [LARGE SCALE GENOMIC DNA]</scope>
    <source>
        <strain evidence="3 4">11</strain>
    </source>
</reference>
<accession>A0A1X7IS58</accession>
<evidence type="ECO:0000256" key="1">
    <source>
        <dbReference type="SAM" id="MobiDB-lite"/>
    </source>
</evidence>
<dbReference type="RefSeq" id="WP_085492979.1">
    <property type="nucleotide sequence ID" value="NZ_FXAZ01000001.1"/>
</dbReference>
<name>A0A1X7IS58_9BACL</name>
<dbReference type="OrthoDB" id="2615463at2"/>
<feature type="compositionally biased region" description="Low complexity" evidence="1">
    <location>
        <begin position="46"/>
        <end position="63"/>
    </location>
</feature>
<evidence type="ECO:0008006" key="5">
    <source>
        <dbReference type="Google" id="ProtNLM"/>
    </source>
</evidence>
<feature type="chain" id="PRO_5039441102" description="Lipoprotein" evidence="2">
    <location>
        <begin position="23"/>
        <end position="156"/>
    </location>
</feature>
<dbReference type="STRING" id="1852522.SAMN06295960_0744"/>
<evidence type="ECO:0000313" key="3">
    <source>
        <dbReference type="EMBL" id="SMG17920.1"/>
    </source>
</evidence>
<feature type="compositionally biased region" description="Polar residues" evidence="1">
    <location>
        <begin position="27"/>
        <end position="36"/>
    </location>
</feature>
<dbReference type="AlphaFoldDB" id="A0A1X7IS58"/>
<dbReference type="PROSITE" id="PS51257">
    <property type="entry name" value="PROKAR_LIPOPROTEIN"/>
    <property type="match status" value="1"/>
</dbReference>
<organism evidence="3 4">
    <name type="scientific">Paenibacillus aquistagni</name>
    <dbReference type="NCBI Taxonomy" id="1852522"/>
    <lineage>
        <taxon>Bacteria</taxon>
        <taxon>Bacillati</taxon>
        <taxon>Bacillota</taxon>
        <taxon>Bacilli</taxon>
        <taxon>Bacillales</taxon>
        <taxon>Paenibacillaceae</taxon>
        <taxon>Paenibacillus</taxon>
    </lineage>
</organism>